<dbReference type="InterPro" id="IPR038670">
    <property type="entry name" value="HslJ-like_sf"/>
</dbReference>
<gene>
    <name evidence="2" type="ORF">DN820_21560</name>
</gene>
<dbReference type="AlphaFoldDB" id="A0A5R9Q853"/>
<sequence>MALALSPLVFGLGGCATEPTSLQENLTYAAEWIGDEPVIGRTQLTLVLSEGRAYGNGGCNHWFGSYVRDGEQLRFSELGSTRRACGEAIMAQERRFLDTLGQVQRWDISNLDQLRLWPAQGAPIRLWPAEE</sequence>
<dbReference type="Proteomes" id="UP000306753">
    <property type="component" value="Unassembled WGS sequence"/>
</dbReference>
<dbReference type="PANTHER" id="PTHR35535">
    <property type="entry name" value="HEAT SHOCK PROTEIN HSLJ"/>
    <property type="match status" value="1"/>
</dbReference>
<dbReference type="Gene3D" id="2.40.128.270">
    <property type="match status" value="1"/>
</dbReference>
<reference evidence="2 3" key="1">
    <citation type="journal article" date="2017" name="Eur. J. Clin. Microbiol. Infect. Dis.">
        <title>Uncommonly isolated clinical Pseudomonas: identification and phylogenetic assignation.</title>
        <authorList>
            <person name="Mulet M."/>
            <person name="Gomila M."/>
            <person name="Ramirez A."/>
            <person name="Cardew S."/>
            <person name="Moore E.R."/>
            <person name="Lalucat J."/>
            <person name="Garcia-Valdes E."/>
        </authorList>
    </citation>
    <scope>NUCLEOTIDE SEQUENCE [LARGE SCALE GENOMIC DNA]</scope>
    <source>
        <strain evidence="2 3">SD129</strain>
    </source>
</reference>
<dbReference type="InterPro" id="IPR053147">
    <property type="entry name" value="Hsp_HslJ-like"/>
</dbReference>
<proteinExistence type="predicted"/>
<dbReference type="InterPro" id="IPR005184">
    <property type="entry name" value="DUF306_Meta_HslJ"/>
</dbReference>
<dbReference type="OrthoDB" id="5348860at2"/>
<name>A0A5R9Q853_9GAMM</name>
<feature type="domain" description="DUF306" evidence="1">
    <location>
        <begin position="27"/>
        <end position="123"/>
    </location>
</feature>
<dbReference type="EMBL" id="QLAG01000048">
    <property type="protein sequence ID" value="TLX61406.1"/>
    <property type="molecule type" value="Genomic_DNA"/>
</dbReference>
<evidence type="ECO:0000259" key="1">
    <source>
        <dbReference type="Pfam" id="PF03724"/>
    </source>
</evidence>
<evidence type="ECO:0000313" key="2">
    <source>
        <dbReference type="EMBL" id="TLX61406.1"/>
    </source>
</evidence>
<dbReference type="PANTHER" id="PTHR35535:SF1">
    <property type="entry name" value="HEAT SHOCK PROTEIN HSLJ"/>
    <property type="match status" value="1"/>
</dbReference>
<dbReference type="Pfam" id="PF03724">
    <property type="entry name" value="META"/>
    <property type="match status" value="1"/>
</dbReference>
<organism evidence="2 3">
    <name type="scientific">Stutzerimonas nosocomialis</name>
    <dbReference type="NCBI Taxonomy" id="1056496"/>
    <lineage>
        <taxon>Bacteria</taxon>
        <taxon>Pseudomonadati</taxon>
        <taxon>Pseudomonadota</taxon>
        <taxon>Gammaproteobacteria</taxon>
        <taxon>Pseudomonadales</taxon>
        <taxon>Pseudomonadaceae</taxon>
        <taxon>Stutzerimonas</taxon>
    </lineage>
</organism>
<evidence type="ECO:0000313" key="3">
    <source>
        <dbReference type="Proteomes" id="UP000306753"/>
    </source>
</evidence>
<accession>A0A5R9Q853</accession>
<comment type="caution">
    <text evidence="2">The sequence shown here is derived from an EMBL/GenBank/DDBJ whole genome shotgun (WGS) entry which is preliminary data.</text>
</comment>
<protein>
    <submittedName>
        <fullName evidence="2">META domain-containing protein</fullName>
    </submittedName>
</protein>
<keyword evidence="3" id="KW-1185">Reference proteome</keyword>